<dbReference type="PANTHER" id="PTHR23028:SF53">
    <property type="entry name" value="ACYL_TRANSF_3 DOMAIN-CONTAINING PROTEIN"/>
    <property type="match status" value="1"/>
</dbReference>
<dbReference type="InterPro" id="IPR043968">
    <property type="entry name" value="SGNH"/>
</dbReference>
<keyword evidence="4" id="KW-0378">Hydrolase</keyword>
<evidence type="ECO:0000259" key="3">
    <source>
        <dbReference type="Pfam" id="PF19040"/>
    </source>
</evidence>
<feature type="transmembrane region" description="Helical" evidence="1">
    <location>
        <begin position="375"/>
        <end position="395"/>
    </location>
</feature>
<keyword evidence="4" id="KW-0012">Acyltransferase</keyword>
<dbReference type="PANTHER" id="PTHR23028">
    <property type="entry name" value="ACETYLTRANSFERASE"/>
    <property type="match status" value="1"/>
</dbReference>
<evidence type="ECO:0000256" key="1">
    <source>
        <dbReference type="SAM" id="Phobius"/>
    </source>
</evidence>
<feature type="transmembrane region" description="Helical" evidence="1">
    <location>
        <begin position="28"/>
        <end position="44"/>
    </location>
</feature>
<feature type="transmembrane region" description="Helical" evidence="1">
    <location>
        <begin position="249"/>
        <end position="268"/>
    </location>
</feature>
<organism evidence="4 5">
    <name type="scientific">Thermostaphylospora chromogena</name>
    <dbReference type="NCBI Taxonomy" id="35622"/>
    <lineage>
        <taxon>Bacteria</taxon>
        <taxon>Bacillati</taxon>
        <taxon>Actinomycetota</taxon>
        <taxon>Actinomycetes</taxon>
        <taxon>Streptosporangiales</taxon>
        <taxon>Thermomonosporaceae</taxon>
        <taxon>Thermostaphylospora</taxon>
    </lineage>
</organism>
<feature type="transmembrane region" description="Helical" evidence="1">
    <location>
        <begin position="185"/>
        <end position="204"/>
    </location>
</feature>
<feature type="transmembrane region" description="Helical" evidence="1">
    <location>
        <begin position="161"/>
        <end position="178"/>
    </location>
</feature>
<dbReference type="GO" id="GO:0016020">
    <property type="term" value="C:membrane"/>
    <property type="evidence" value="ECO:0007669"/>
    <property type="project" value="TreeGrafter"/>
</dbReference>
<reference evidence="4 5" key="1">
    <citation type="submission" date="2016-10" db="EMBL/GenBank/DDBJ databases">
        <authorList>
            <person name="de Groot N.N."/>
        </authorList>
    </citation>
    <scope>NUCLEOTIDE SEQUENCE [LARGE SCALE GENOMIC DNA]</scope>
    <source>
        <strain evidence="4 5">DSM 43794</strain>
    </source>
</reference>
<keyword evidence="1" id="KW-1133">Transmembrane helix</keyword>
<dbReference type="GO" id="GO:0016787">
    <property type="term" value="F:hydrolase activity"/>
    <property type="evidence" value="ECO:0007669"/>
    <property type="project" value="UniProtKB-KW"/>
</dbReference>
<dbReference type="RefSeq" id="WP_093259240.1">
    <property type="nucleotide sequence ID" value="NZ_FNKK01000002.1"/>
</dbReference>
<feature type="transmembrane region" description="Helical" evidence="1">
    <location>
        <begin position="274"/>
        <end position="295"/>
    </location>
</feature>
<feature type="transmembrane region" description="Helical" evidence="1">
    <location>
        <begin position="219"/>
        <end position="237"/>
    </location>
</feature>
<feature type="transmembrane region" description="Helical" evidence="1">
    <location>
        <begin position="89"/>
        <end position="108"/>
    </location>
</feature>
<protein>
    <submittedName>
        <fullName evidence="4">Peptidoglycan/LPS O-acetylase OafA/YrhL, contains acyltransferase and SGNH-hydrolase domains</fullName>
    </submittedName>
</protein>
<dbReference type="STRING" id="35622.SAMN04489764_2571"/>
<dbReference type="GO" id="GO:0009103">
    <property type="term" value="P:lipopolysaccharide biosynthetic process"/>
    <property type="evidence" value="ECO:0007669"/>
    <property type="project" value="TreeGrafter"/>
</dbReference>
<keyword evidence="1" id="KW-0472">Membrane</keyword>
<feature type="transmembrane region" description="Helical" evidence="1">
    <location>
        <begin position="334"/>
        <end position="354"/>
    </location>
</feature>
<proteinExistence type="predicted"/>
<gene>
    <name evidence="4" type="ORF">SAMN04489764_2571</name>
</gene>
<evidence type="ECO:0000313" key="4">
    <source>
        <dbReference type="EMBL" id="SDQ90604.1"/>
    </source>
</evidence>
<dbReference type="OrthoDB" id="3404679at2"/>
<sequence length="682" mass="73965">MVSAPGRTAVTRVARPSATPTYRAEIEGLRAVAVLLVAVYHIWLGRVSGGVDVFLMLTGFLITGSLLRSVERTGRVEFPAFAARLARRLLPPAALVLAGVLIGTLLFLPRTRWSDTLSEVLASAFYYENWQLATSAVDYLANDAAASPVQHFWSLGIQGQFYLIWPLLLALSTVLATRTRRRPEAVFLAVNGVVFAVSLTYSVLRTAENQPWAYFDTGARLWELALGGILAIVLPRLRVPHAVRVALGWIGLVALVACGLVLQVSTVFPGYAALWPTGAAVMIIIAGVTGGRFAADRLLTLRPLAYVGGVSYALYLWHWPILVFYLAATERTVASIKGGLFVLAVSFALAAVTTRVTGGSMRGVRRARPAVGRSIAVGLACLLPVVAVTTGWSAYLAEQARQRAALAADPEAAARSGLGIVPDPADAADDRPITYANGCNQVTHRDEVLSCRFGAEKPSRTIALVGNSHAAHWFPALHEIVEKNGWQLVNYTKGACALSADPQRYQGRPYPSCDRWQRGVLAELSRLRPDVVVTTATESSLYERGETMPRGYVERWRQLGAVGINVLAIRDTPRMAFDPPECVATKGADRCVTPERRSLAERSPVLDLRRPPKNVHFADFNDVFCTDGRCPSVINGILVYSDVGHITATFMRTLAPRVERELKRALPADGNGADGGRPVRTR</sequence>
<accession>A0A1H1EPT0</accession>
<feature type="transmembrane region" description="Helical" evidence="1">
    <location>
        <begin position="50"/>
        <end position="68"/>
    </location>
</feature>
<dbReference type="InterPro" id="IPR050879">
    <property type="entry name" value="Acyltransferase_3"/>
</dbReference>
<keyword evidence="5" id="KW-1185">Reference proteome</keyword>
<dbReference type="Pfam" id="PF19040">
    <property type="entry name" value="SGNH"/>
    <property type="match status" value="1"/>
</dbReference>
<dbReference type="InterPro" id="IPR002656">
    <property type="entry name" value="Acyl_transf_3_dom"/>
</dbReference>
<dbReference type="Proteomes" id="UP000217103">
    <property type="component" value="Unassembled WGS sequence"/>
</dbReference>
<dbReference type="Pfam" id="PF01757">
    <property type="entry name" value="Acyl_transf_3"/>
    <property type="match status" value="1"/>
</dbReference>
<dbReference type="EMBL" id="FNKK01000002">
    <property type="protein sequence ID" value="SDQ90604.1"/>
    <property type="molecule type" value="Genomic_DNA"/>
</dbReference>
<feature type="transmembrane region" description="Helical" evidence="1">
    <location>
        <begin position="304"/>
        <end position="328"/>
    </location>
</feature>
<keyword evidence="4" id="KW-0808">Transferase</keyword>
<name>A0A1H1EPT0_9ACTN</name>
<keyword evidence="1" id="KW-0812">Transmembrane</keyword>
<feature type="domain" description="Acyltransferase 3" evidence="2">
    <location>
        <begin position="24"/>
        <end position="352"/>
    </location>
</feature>
<evidence type="ECO:0000259" key="2">
    <source>
        <dbReference type="Pfam" id="PF01757"/>
    </source>
</evidence>
<dbReference type="AlphaFoldDB" id="A0A1H1EPT0"/>
<dbReference type="GO" id="GO:0016747">
    <property type="term" value="F:acyltransferase activity, transferring groups other than amino-acyl groups"/>
    <property type="evidence" value="ECO:0007669"/>
    <property type="project" value="InterPro"/>
</dbReference>
<feature type="domain" description="SGNH" evidence="3">
    <location>
        <begin position="447"/>
        <end position="659"/>
    </location>
</feature>
<evidence type="ECO:0000313" key="5">
    <source>
        <dbReference type="Proteomes" id="UP000217103"/>
    </source>
</evidence>